<feature type="coiled-coil region" evidence="2">
    <location>
        <begin position="279"/>
        <end position="306"/>
    </location>
</feature>
<evidence type="ECO:0000259" key="3">
    <source>
        <dbReference type="PROSITE" id="PS51719"/>
    </source>
</evidence>
<evidence type="ECO:0000256" key="2">
    <source>
        <dbReference type="SAM" id="Coils"/>
    </source>
</evidence>
<dbReference type="STRING" id="993615.L2GP59"/>
<keyword evidence="2" id="KW-0175">Coiled coil</keyword>
<dbReference type="Proteomes" id="UP000011082">
    <property type="component" value="Unassembled WGS sequence"/>
</dbReference>
<evidence type="ECO:0000313" key="5">
    <source>
        <dbReference type="Proteomes" id="UP000011082"/>
    </source>
</evidence>
<proteinExistence type="inferred from homology"/>
<dbReference type="SUPFAM" id="SSF52540">
    <property type="entry name" value="P-loop containing nucleoside triphosphate hydrolases"/>
    <property type="match status" value="1"/>
</dbReference>
<dbReference type="HOGENOM" id="CLU_017718_8_0_1"/>
<dbReference type="PROSITE" id="PS51719">
    <property type="entry name" value="G_SEPTIN"/>
    <property type="match status" value="1"/>
</dbReference>
<comment type="similarity">
    <text evidence="1">Belongs to the TRAFAC class TrmE-Era-EngA-EngB-Septin-like GTPase superfamily. Septin GTPase family.</text>
</comment>
<reference evidence="5" key="1">
    <citation type="submission" date="2011-05" db="EMBL/GenBank/DDBJ databases">
        <title>The genome sequence of Vittaforma corneae strain ATCC 50505.</title>
        <authorList>
            <consortium name="The Broad Institute Genome Sequencing Platform"/>
            <person name="Cuomo C."/>
            <person name="Didier E."/>
            <person name="Bowers L."/>
            <person name="Young S.K."/>
            <person name="Zeng Q."/>
            <person name="Gargeya S."/>
            <person name="Fitzgerald M."/>
            <person name="Haas B."/>
            <person name="Abouelleil A."/>
            <person name="Alvarado L."/>
            <person name="Arachchi H.M."/>
            <person name="Berlin A."/>
            <person name="Chapman S.B."/>
            <person name="Gearin G."/>
            <person name="Goldberg J."/>
            <person name="Griggs A."/>
            <person name="Gujja S."/>
            <person name="Hansen M."/>
            <person name="Heiman D."/>
            <person name="Howarth C."/>
            <person name="Larimer J."/>
            <person name="Lui A."/>
            <person name="MacDonald P.J.P."/>
            <person name="McCowen C."/>
            <person name="Montmayeur A."/>
            <person name="Murphy C."/>
            <person name="Neiman D."/>
            <person name="Pearson M."/>
            <person name="Priest M."/>
            <person name="Roberts A."/>
            <person name="Saif S."/>
            <person name="Shea T."/>
            <person name="Sisk P."/>
            <person name="Stolte C."/>
            <person name="Sykes S."/>
            <person name="Wortman J."/>
            <person name="Nusbaum C."/>
            <person name="Birren B."/>
        </authorList>
    </citation>
    <scope>NUCLEOTIDE SEQUENCE [LARGE SCALE GENOMIC DNA]</scope>
    <source>
        <strain evidence="5">ATCC 50505</strain>
    </source>
</reference>
<name>L2GP59_VITCO</name>
<organism evidence="4 5">
    <name type="scientific">Vittaforma corneae (strain ATCC 50505)</name>
    <name type="common">Microsporidian parasite</name>
    <name type="synonym">Nosema corneum</name>
    <dbReference type="NCBI Taxonomy" id="993615"/>
    <lineage>
        <taxon>Eukaryota</taxon>
        <taxon>Fungi</taxon>
        <taxon>Fungi incertae sedis</taxon>
        <taxon>Microsporidia</taxon>
        <taxon>Nosematidae</taxon>
        <taxon>Vittaforma</taxon>
    </lineage>
</organism>
<sequence length="319" mass="37134">MQNSTVGVSNLPNLLHNEFSFHGCNFNIMVVGSHGLGKTTFLNKLLETKVIKKQPFDCPYDNPFWATESKCNIQTSSFEIRENGFTIRLNITEVDGIGDCVDNRDCYKPIIDILESNFNDYHQKFKEQTRSMIDDRRIHVCFYFLEPIFTIKKPDLETLRHISPHCTIVPIIAKSDLVSRDQVLVLKTCIRRLLKASNIPFFEDIEGQAEAPFMIFSEMRDSDSLKNSEWMPTSFNTQTNDFIILKRLIIEKSAIDLIKETDQYYDNYRVSRLIMNSTDKEIIATKERIEKKIKEYQDKISRIQKRIGEHNGSIRAEVQ</sequence>
<dbReference type="GO" id="GO:0005525">
    <property type="term" value="F:GTP binding"/>
    <property type="evidence" value="ECO:0007669"/>
    <property type="project" value="UniProtKB-KW"/>
</dbReference>
<dbReference type="InterPro" id="IPR027417">
    <property type="entry name" value="P-loop_NTPase"/>
</dbReference>
<dbReference type="Gene3D" id="3.40.50.300">
    <property type="entry name" value="P-loop containing nucleotide triphosphate hydrolases"/>
    <property type="match status" value="1"/>
</dbReference>
<keyword evidence="1" id="KW-0342">GTP-binding</keyword>
<gene>
    <name evidence="4" type="ORF">VICG_00518</name>
</gene>
<dbReference type="AlphaFoldDB" id="L2GP59"/>
<feature type="domain" description="Septin-type G" evidence="3">
    <location>
        <begin position="22"/>
        <end position="319"/>
    </location>
</feature>
<keyword evidence="1" id="KW-0547">Nucleotide-binding</keyword>
<evidence type="ECO:0000313" key="4">
    <source>
        <dbReference type="EMBL" id="ELA42419.1"/>
    </source>
</evidence>
<dbReference type="PANTHER" id="PTHR18884">
    <property type="entry name" value="SEPTIN"/>
    <property type="match status" value="1"/>
</dbReference>
<dbReference type="OrthoDB" id="416553at2759"/>
<dbReference type="Pfam" id="PF00735">
    <property type="entry name" value="Septin"/>
    <property type="match status" value="1"/>
</dbReference>
<accession>L2GP59</accession>
<dbReference type="RefSeq" id="XP_007603970.1">
    <property type="nucleotide sequence ID" value="XM_007603908.1"/>
</dbReference>
<keyword evidence="5" id="KW-1185">Reference proteome</keyword>
<dbReference type="EMBL" id="JH370132">
    <property type="protein sequence ID" value="ELA42419.1"/>
    <property type="molecule type" value="Genomic_DNA"/>
</dbReference>
<dbReference type="InterPro" id="IPR030379">
    <property type="entry name" value="G_SEPTIN_dom"/>
</dbReference>
<dbReference type="GeneID" id="19881235"/>
<evidence type="ECO:0000256" key="1">
    <source>
        <dbReference type="RuleBase" id="RU004560"/>
    </source>
</evidence>
<dbReference type="InParanoid" id="L2GP59"/>
<protein>
    <recommendedName>
        <fullName evidence="3">Septin-type G domain-containing protein</fullName>
    </recommendedName>
</protein>
<dbReference type="VEuPathDB" id="MicrosporidiaDB:VICG_00518"/>